<evidence type="ECO:0000256" key="3">
    <source>
        <dbReference type="ARBA" id="ARBA00023125"/>
    </source>
</evidence>
<keyword evidence="7" id="KW-1185">Reference proteome</keyword>
<dbReference type="AlphaFoldDB" id="A0A4D7AV18"/>
<proteinExistence type="inferred from homology"/>
<evidence type="ECO:0000256" key="2">
    <source>
        <dbReference type="ARBA" id="ARBA00023015"/>
    </source>
</evidence>
<evidence type="ECO:0000313" key="7">
    <source>
        <dbReference type="Proteomes" id="UP000298781"/>
    </source>
</evidence>
<dbReference type="GO" id="GO:0006351">
    <property type="term" value="P:DNA-templated transcription"/>
    <property type="evidence" value="ECO:0007669"/>
    <property type="project" value="TreeGrafter"/>
</dbReference>
<dbReference type="Gene3D" id="1.10.10.10">
    <property type="entry name" value="Winged helix-like DNA-binding domain superfamily/Winged helix DNA-binding domain"/>
    <property type="match status" value="1"/>
</dbReference>
<dbReference type="PANTHER" id="PTHR30537">
    <property type="entry name" value="HTH-TYPE TRANSCRIPTIONAL REGULATOR"/>
    <property type="match status" value="1"/>
</dbReference>
<comment type="similarity">
    <text evidence="1">Belongs to the LysR transcriptional regulatory family.</text>
</comment>
<dbReference type="RefSeq" id="WP_136958903.1">
    <property type="nucleotide sequence ID" value="NZ_CP039690.1"/>
</dbReference>
<dbReference type="InterPro" id="IPR005119">
    <property type="entry name" value="LysR_subst-bd"/>
</dbReference>
<evidence type="ECO:0000313" key="6">
    <source>
        <dbReference type="EMBL" id="QCI63445.1"/>
    </source>
</evidence>
<evidence type="ECO:0000259" key="5">
    <source>
        <dbReference type="PROSITE" id="PS50931"/>
    </source>
</evidence>
<dbReference type="GO" id="GO:0043565">
    <property type="term" value="F:sequence-specific DNA binding"/>
    <property type="evidence" value="ECO:0007669"/>
    <property type="project" value="TreeGrafter"/>
</dbReference>
<dbReference type="CDD" id="cd08422">
    <property type="entry name" value="PBP2_CrgA_like"/>
    <property type="match status" value="1"/>
</dbReference>
<dbReference type="InterPro" id="IPR058163">
    <property type="entry name" value="LysR-type_TF_proteobact-type"/>
</dbReference>
<evidence type="ECO:0000256" key="4">
    <source>
        <dbReference type="ARBA" id="ARBA00023163"/>
    </source>
</evidence>
<protein>
    <submittedName>
        <fullName evidence="6">LysR family transcriptional regulator</fullName>
    </submittedName>
</protein>
<reference evidence="6 7" key="1">
    <citation type="submission" date="2019-04" db="EMBL/GenBank/DDBJ databases">
        <title>Phreatobacter aquaticus sp. nov.</title>
        <authorList>
            <person name="Choi A."/>
        </authorList>
    </citation>
    <scope>NUCLEOTIDE SEQUENCE [LARGE SCALE GENOMIC DNA]</scope>
    <source>
        <strain evidence="6 7">KCTC 52518</strain>
    </source>
</reference>
<dbReference type="InterPro" id="IPR000847">
    <property type="entry name" value="LysR_HTH_N"/>
</dbReference>
<keyword evidence="2" id="KW-0805">Transcription regulation</keyword>
<dbReference type="InterPro" id="IPR036390">
    <property type="entry name" value="WH_DNA-bd_sf"/>
</dbReference>
<organism evidence="6 7">
    <name type="scientific">Phreatobacter stygius</name>
    <dbReference type="NCBI Taxonomy" id="1940610"/>
    <lineage>
        <taxon>Bacteria</taxon>
        <taxon>Pseudomonadati</taxon>
        <taxon>Pseudomonadota</taxon>
        <taxon>Alphaproteobacteria</taxon>
        <taxon>Hyphomicrobiales</taxon>
        <taxon>Phreatobacteraceae</taxon>
        <taxon>Phreatobacter</taxon>
    </lineage>
</organism>
<dbReference type="Proteomes" id="UP000298781">
    <property type="component" value="Chromosome"/>
</dbReference>
<keyword evidence="4" id="KW-0804">Transcription</keyword>
<dbReference type="PROSITE" id="PS50931">
    <property type="entry name" value="HTH_LYSR"/>
    <property type="match status" value="1"/>
</dbReference>
<dbReference type="SUPFAM" id="SSF53850">
    <property type="entry name" value="Periplasmic binding protein-like II"/>
    <property type="match status" value="1"/>
</dbReference>
<dbReference type="Gene3D" id="3.40.190.290">
    <property type="match status" value="1"/>
</dbReference>
<dbReference type="PRINTS" id="PR00039">
    <property type="entry name" value="HTHLYSR"/>
</dbReference>
<dbReference type="SUPFAM" id="SSF46785">
    <property type="entry name" value="Winged helix' DNA-binding domain"/>
    <property type="match status" value="1"/>
</dbReference>
<sequence>MDRAAEMEILVACVDHGGLTAAAERLNLTPSAISKAVTRLEERLGVKLLERTTRRIALTTEGRAFYDSARRIIGEINDAEAGVMENRGRPRGTLRITSGVAFATNLLAPVLGDFTEAYPEVTIELGITDRMVDIVAANLDIGIRTGPVGDDRLVGRRFADVHRVIVASPAYLARRGRPLHPDDLARHTCITPSNAPGLSLWPFRHGGQIRRVEVRGTVTVDDAASLHALALGGLGITRVADTIVAPSIRTGQLVPLLEAQHVAEPVPMHLVFPPGRQRLPKLRVFLDFIQERFGTHRSTL</sequence>
<dbReference type="OrthoDB" id="9812435at2"/>
<name>A0A4D7AV18_9HYPH</name>
<dbReference type="GO" id="GO:0003700">
    <property type="term" value="F:DNA-binding transcription factor activity"/>
    <property type="evidence" value="ECO:0007669"/>
    <property type="project" value="InterPro"/>
</dbReference>
<gene>
    <name evidence="6" type="ORF">E8M01_03840</name>
</gene>
<keyword evidence="3" id="KW-0238">DNA-binding</keyword>
<dbReference type="EMBL" id="CP039690">
    <property type="protein sequence ID" value="QCI63445.1"/>
    <property type="molecule type" value="Genomic_DNA"/>
</dbReference>
<dbReference type="PANTHER" id="PTHR30537:SF5">
    <property type="entry name" value="HTH-TYPE TRANSCRIPTIONAL ACTIVATOR TTDR-RELATED"/>
    <property type="match status" value="1"/>
</dbReference>
<dbReference type="Pfam" id="PF00126">
    <property type="entry name" value="HTH_1"/>
    <property type="match status" value="1"/>
</dbReference>
<evidence type="ECO:0000256" key="1">
    <source>
        <dbReference type="ARBA" id="ARBA00009437"/>
    </source>
</evidence>
<dbReference type="Pfam" id="PF03466">
    <property type="entry name" value="LysR_substrate"/>
    <property type="match status" value="1"/>
</dbReference>
<feature type="domain" description="HTH lysR-type" evidence="5">
    <location>
        <begin position="1"/>
        <end position="59"/>
    </location>
</feature>
<dbReference type="InterPro" id="IPR036388">
    <property type="entry name" value="WH-like_DNA-bd_sf"/>
</dbReference>
<dbReference type="KEGG" id="pstg:E8M01_03840"/>
<accession>A0A4D7AV18</accession>
<dbReference type="FunFam" id="1.10.10.10:FF:000001">
    <property type="entry name" value="LysR family transcriptional regulator"/>
    <property type="match status" value="1"/>
</dbReference>